<dbReference type="InterPro" id="IPR050300">
    <property type="entry name" value="GDXG_lipolytic_enzyme"/>
</dbReference>
<evidence type="ECO:0000313" key="6">
    <source>
        <dbReference type="Proteomes" id="UP000278036"/>
    </source>
</evidence>
<comment type="caution">
    <text evidence="3">The sequence shown here is derived from an EMBL/GenBank/DDBJ whole genome shotgun (WGS) entry which is preliminary data.</text>
</comment>
<evidence type="ECO:0000259" key="2">
    <source>
        <dbReference type="Pfam" id="PF07859"/>
    </source>
</evidence>
<feature type="domain" description="Alpha/beta hydrolase fold-3" evidence="2">
    <location>
        <begin position="88"/>
        <end position="292"/>
    </location>
</feature>
<dbReference type="AlphaFoldDB" id="A0A3A9JMJ4"/>
<accession>A0A3A9JMJ4</accession>
<dbReference type="Pfam" id="PF07859">
    <property type="entry name" value="Abhydrolase_3"/>
    <property type="match status" value="1"/>
</dbReference>
<keyword evidence="5" id="KW-1185">Reference proteome</keyword>
<proteinExistence type="predicted"/>
<dbReference type="SUPFAM" id="SSF53474">
    <property type="entry name" value="alpha/beta-Hydrolases"/>
    <property type="match status" value="1"/>
</dbReference>
<dbReference type="PANTHER" id="PTHR48081:SF8">
    <property type="entry name" value="ALPHA_BETA HYDROLASE FOLD-3 DOMAIN-CONTAINING PROTEIN-RELATED"/>
    <property type="match status" value="1"/>
</dbReference>
<dbReference type="EMBL" id="RFLX01000006">
    <property type="protein sequence ID" value="RMI25044.1"/>
    <property type="molecule type" value="Genomic_DNA"/>
</dbReference>
<dbReference type="PANTHER" id="PTHR48081">
    <property type="entry name" value="AB HYDROLASE SUPERFAMILY PROTEIN C4A8.06C"/>
    <property type="match status" value="1"/>
</dbReference>
<dbReference type="GO" id="GO:0016787">
    <property type="term" value="F:hydrolase activity"/>
    <property type="evidence" value="ECO:0007669"/>
    <property type="project" value="UniProtKB-KW"/>
</dbReference>
<organism evidence="3 6">
    <name type="scientific">Teichococcus wenyumeiae</name>
    <dbReference type="NCBI Taxonomy" id="2478470"/>
    <lineage>
        <taxon>Bacteria</taxon>
        <taxon>Pseudomonadati</taxon>
        <taxon>Pseudomonadota</taxon>
        <taxon>Alphaproteobacteria</taxon>
        <taxon>Acetobacterales</taxon>
        <taxon>Roseomonadaceae</taxon>
        <taxon>Roseomonas</taxon>
    </lineage>
</organism>
<dbReference type="EMBL" id="RAQU01000024">
    <property type="protein sequence ID" value="RKK05046.1"/>
    <property type="molecule type" value="Genomic_DNA"/>
</dbReference>
<dbReference type="Gene3D" id="3.40.50.1820">
    <property type="entry name" value="alpha/beta hydrolase"/>
    <property type="match status" value="1"/>
</dbReference>
<evidence type="ECO:0000313" key="4">
    <source>
        <dbReference type="EMBL" id="RMI25044.1"/>
    </source>
</evidence>
<dbReference type="Proteomes" id="UP000274097">
    <property type="component" value="Unassembled WGS sequence"/>
</dbReference>
<dbReference type="RefSeq" id="WP_120637453.1">
    <property type="nucleotide sequence ID" value="NZ_RAQU01000024.1"/>
</dbReference>
<sequence length="317" mass="34093">MTDLPPAPQPDPEVLAAQETFRQRGLANGDILTQPVAEARATTYRYQAFLNEGGPEAEISNHTLPTTPPTPVRIYRPKGKTGVLPAYLHVHGGGFALGNIDTLDRWKREVAEQAGVVVVGLEYALAPEHPYPTAVEQIVAVMRWLWSEAANLGIDPERIGIGGDSAGGNGALAALLRLRDGGEWQPRLGVIVYGMLSTDHDTPSHHELGDGRFGLSTARLDWFWKHYLADTPRDDAGAAPQNAPVEGLPPLLLIAAGLDPLLDDTLKLVQRLTEAGIPHDLKVYSGVPHGFLGQTSLLTKARQAQADVVAAINRHLG</sequence>
<dbReference type="OrthoDB" id="9806180at2"/>
<gene>
    <name evidence="3" type="ORF">D6Z83_06140</name>
    <name evidence="4" type="ORF">EBE87_10500</name>
</gene>
<evidence type="ECO:0000313" key="3">
    <source>
        <dbReference type="EMBL" id="RKK05046.1"/>
    </source>
</evidence>
<dbReference type="InterPro" id="IPR013094">
    <property type="entry name" value="AB_hydrolase_3"/>
</dbReference>
<dbReference type="Proteomes" id="UP000278036">
    <property type="component" value="Unassembled WGS sequence"/>
</dbReference>
<dbReference type="InParanoid" id="A0A3A9JMJ4"/>
<evidence type="ECO:0000313" key="5">
    <source>
        <dbReference type="Proteomes" id="UP000274097"/>
    </source>
</evidence>
<dbReference type="FunCoup" id="A0A3A9JMJ4">
    <property type="interactions" value="396"/>
</dbReference>
<reference evidence="3 6" key="1">
    <citation type="submission" date="2018-09" db="EMBL/GenBank/DDBJ databases">
        <title>Roseomonas sp. nov., isolated from feces of Tibetan antelopes in the Qinghai-Tibet plateau, China.</title>
        <authorList>
            <person name="Tian Z."/>
        </authorList>
    </citation>
    <scope>NUCLEOTIDE SEQUENCE [LARGE SCALE GENOMIC DNA]</scope>
    <source>
        <strain evidence="4 5">Z23</strain>
        <strain evidence="3 6">Z24</strain>
    </source>
</reference>
<protein>
    <submittedName>
        <fullName evidence="3">Alpha/beta hydrolase</fullName>
    </submittedName>
    <submittedName>
        <fullName evidence="4">Steryl acetyl hydrolase</fullName>
    </submittedName>
</protein>
<dbReference type="InterPro" id="IPR029058">
    <property type="entry name" value="AB_hydrolase_fold"/>
</dbReference>
<keyword evidence="1 3" id="KW-0378">Hydrolase</keyword>
<name>A0A3A9JMJ4_9PROT</name>
<evidence type="ECO:0000256" key="1">
    <source>
        <dbReference type="ARBA" id="ARBA00022801"/>
    </source>
</evidence>